<name>A0ABT5KC42_9BURK</name>
<organism evidence="3 4">
    <name type="scientific">Roseateles albus</name>
    <dbReference type="NCBI Taxonomy" id="2987525"/>
    <lineage>
        <taxon>Bacteria</taxon>
        <taxon>Pseudomonadati</taxon>
        <taxon>Pseudomonadota</taxon>
        <taxon>Betaproteobacteria</taxon>
        <taxon>Burkholderiales</taxon>
        <taxon>Sphaerotilaceae</taxon>
        <taxon>Roseateles</taxon>
    </lineage>
</organism>
<dbReference type="RefSeq" id="WP_273599794.1">
    <property type="nucleotide sequence ID" value="NZ_JAQQXT010000004.1"/>
</dbReference>
<dbReference type="InterPro" id="IPR008927">
    <property type="entry name" value="6-PGluconate_DH-like_C_sf"/>
</dbReference>
<dbReference type="PANTHER" id="PTHR40459:SF1">
    <property type="entry name" value="CONSERVED HYPOTHETICAL ALANINE AND LEUCINE RICH PROTEIN"/>
    <property type="match status" value="1"/>
</dbReference>
<dbReference type="Pfam" id="PF10728">
    <property type="entry name" value="DUF2520"/>
    <property type="match status" value="1"/>
</dbReference>
<comment type="caution">
    <text evidence="3">The sequence shown here is derived from an EMBL/GenBank/DDBJ whole genome shotgun (WGS) entry which is preliminary data.</text>
</comment>
<keyword evidence="4" id="KW-1185">Reference proteome</keyword>
<gene>
    <name evidence="3" type="ORF">PRZ03_07955</name>
</gene>
<dbReference type="SUPFAM" id="SSF51735">
    <property type="entry name" value="NAD(P)-binding Rossmann-fold domains"/>
    <property type="match status" value="1"/>
</dbReference>
<feature type="domain" description="DUF2520" evidence="2">
    <location>
        <begin position="150"/>
        <end position="268"/>
    </location>
</feature>
<dbReference type="InterPro" id="IPR037108">
    <property type="entry name" value="TM1727-like_C_sf"/>
</dbReference>
<dbReference type="Gene3D" id="1.10.1040.20">
    <property type="entry name" value="ProC-like, C-terminal domain"/>
    <property type="match status" value="1"/>
</dbReference>
<dbReference type="InterPro" id="IPR018931">
    <property type="entry name" value="DUF2520"/>
</dbReference>
<dbReference type="InterPro" id="IPR028939">
    <property type="entry name" value="P5C_Rdtase_cat_N"/>
</dbReference>
<accession>A0ABT5KC42</accession>
<evidence type="ECO:0000313" key="3">
    <source>
        <dbReference type="EMBL" id="MDC8771504.1"/>
    </source>
</evidence>
<dbReference type="EMBL" id="JAQQXT010000004">
    <property type="protein sequence ID" value="MDC8771504.1"/>
    <property type="molecule type" value="Genomic_DNA"/>
</dbReference>
<evidence type="ECO:0000259" key="2">
    <source>
        <dbReference type="Pfam" id="PF10728"/>
    </source>
</evidence>
<dbReference type="InterPro" id="IPR036291">
    <property type="entry name" value="NAD(P)-bd_dom_sf"/>
</dbReference>
<dbReference type="Pfam" id="PF03807">
    <property type="entry name" value="F420_oxidored"/>
    <property type="match status" value="1"/>
</dbReference>
<reference evidence="3 4" key="1">
    <citation type="submission" date="2022-10" db="EMBL/GenBank/DDBJ databases">
        <title>Paucibacter sp. hw1 Genome sequencing.</title>
        <authorList>
            <person name="Park S."/>
        </authorList>
    </citation>
    <scope>NUCLEOTIDE SEQUENCE [LARGE SCALE GENOMIC DNA]</scope>
    <source>
        <strain evidence="4">hw1</strain>
    </source>
</reference>
<dbReference type="Gene3D" id="3.40.50.720">
    <property type="entry name" value="NAD(P)-binding Rossmann-like Domain"/>
    <property type="match status" value="1"/>
</dbReference>
<dbReference type="Proteomes" id="UP001221189">
    <property type="component" value="Unassembled WGS sequence"/>
</dbReference>
<evidence type="ECO:0000259" key="1">
    <source>
        <dbReference type="Pfam" id="PF03807"/>
    </source>
</evidence>
<dbReference type="SUPFAM" id="SSF48179">
    <property type="entry name" value="6-phosphogluconate dehydrogenase C-terminal domain-like"/>
    <property type="match status" value="1"/>
</dbReference>
<feature type="domain" description="Pyrroline-5-carboxylate reductase catalytic N-terminal" evidence="1">
    <location>
        <begin position="9"/>
        <end position="85"/>
    </location>
</feature>
<dbReference type="PANTHER" id="PTHR40459">
    <property type="entry name" value="CONSERVED HYPOTHETICAL ALANINE AND LEUCINE RICH PROTEIN"/>
    <property type="match status" value="1"/>
</dbReference>
<protein>
    <submittedName>
        <fullName evidence="3">DUF2520 domain-containing protein</fullName>
    </submittedName>
</protein>
<sequence length="295" mass="30024">MSRPLSSRRIAFIGAGRLGQTLARAFCSAGLDVVAVASRSAEAAKALAAQLPDCRAMSAAEAVAAADLIFLTVPDDAIASLAAALPWGPAKSAVHCSGATELTALGPAAAAGAQTGGFHPLQIFSDPTRAVALLAGSAVAIEVSVNSPALASDLHELARLLQMNPLQLQPGTRAAYHGAASFAASFLLSMLDEATQVWAQIGLPPEAALKALLPLARGTLDAAGSRGLAGALSGPISRGDQGVVGAHLQAFDRLGGAHGEFYRELARRQLGLARASGRLDEAALQHLARLLESRP</sequence>
<proteinExistence type="predicted"/>
<evidence type="ECO:0000313" key="4">
    <source>
        <dbReference type="Proteomes" id="UP001221189"/>
    </source>
</evidence>